<evidence type="ECO:0000313" key="5">
    <source>
        <dbReference type="EMBL" id="MCW4094486.1"/>
    </source>
</evidence>
<dbReference type="EMBL" id="JAJTVO010000010">
    <property type="protein sequence ID" value="MCE4122033.1"/>
    <property type="molecule type" value="Genomic_DNA"/>
</dbReference>
<protein>
    <submittedName>
        <fullName evidence="5">Uncharacterized protein</fullName>
    </submittedName>
</protein>
<dbReference type="AlphaFoldDB" id="A0AAP2TSP0"/>
<evidence type="ECO:0000313" key="4">
    <source>
        <dbReference type="EMBL" id="MCP9598379.1"/>
    </source>
</evidence>
<reference evidence="2" key="2">
    <citation type="submission" date="2022-07" db="EMBL/GenBank/DDBJ databases">
        <title>Prevotella copri.</title>
        <authorList>
            <person name="Yang C."/>
        </authorList>
    </citation>
    <scope>NUCLEOTIDE SEQUENCE</scope>
    <source>
        <strain evidence="4">HF1476</strain>
        <strain evidence="3">HF1805</strain>
        <strain evidence="2">HF88</strain>
    </source>
</reference>
<dbReference type="EMBL" id="JANDXR010000006">
    <property type="protein sequence ID" value="MCP9501252.1"/>
    <property type="molecule type" value="Genomic_DNA"/>
</dbReference>
<reference evidence="1" key="1">
    <citation type="submission" date="2021-12" db="EMBL/GenBank/DDBJ databases">
        <authorList>
            <person name="Lv X."/>
        </authorList>
    </citation>
    <scope>NUCLEOTIDE SEQUENCE</scope>
    <source>
        <strain evidence="1">HF2106</strain>
    </source>
</reference>
<dbReference type="Proteomes" id="UP001204486">
    <property type="component" value="Unassembled WGS sequence"/>
</dbReference>
<evidence type="ECO:0000313" key="2">
    <source>
        <dbReference type="EMBL" id="MCP9501252.1"/>
    </source>
</evidence>
<comment type="caution">
    <text evidence="5">The sequence shown here is derived from an EMBL/GenBank/DDBJ whole genome shotgun (WGS) entry which is preliminary data.</text>
</comment>
<dbReference type="EMBL" id="JAPDUS010000030">
    <property type="protein sequence ID" value="MCW4094486.1"/>
    <property type="molecule type" value="Genomic_DNA"/>
</dbReference>
<reference evidence="5" key="3">
    <citation type="submission" date="2022-11" db="EMBL/GenBank/DDBJ databases">
        <title>Genomic repertoires linked with pathogenic potency of arthritogenic Prevotella copri isolated from the gut of rheumatoid arthritis patients.</title>
        <authorList>
            <person name="Nii T."/>
            <person name="Maeda Y."/>
            <person name="Motooka D."/>
            <person name="Naito M."/>
            <person name="Matsumoto Y."/>
            <person name="Ogawa T."/>
            <person name="Oguro-Igashira E."/>
            <person name="Kishikawa T."/>
            <person name="Yamashita M."/>
            <person name="Koizumi S."/>
            <person name="Kurakawa T."/>
            <person name="Okumura R."/>
            <person name="Kayama H."/>
            <person name="Murakami M."/>
            <person name="Sakaguchi T."/>
            <person name="Das B."/>
            <person name="Nakamura S."/>
            <person name="Okada Y."/>
            <person name="Kumanogoh A."/>
            <person name="Takeda K."/>
        </authorList>
    </citation>
    <scope>NUCLEOTIDE SEQUENCE</scope>
    <source>
        <strain evidence="5">N016-13</strain>
    </source>
</reference>
<organism evidence="5 6">
    <name type="scientific">Segatella copri</name>
    <dbReference type="NCBI Taxonomy" id="165179"/>
    <lineage>
        <taxon>Bacteria</taxon>
        <taxon>Pseudomonadati</taxon>
        <taxon>Bacteroidota</taxon>
        <taxon>Bacteroidia</taxon>
        <taxon>Bacteroidales</taxon>
        <taxon>Prevotellaceae</taxon>
        <taxon>Segatella</taxon>
    </lineage>
</organism>
<dbReference type="Proteomes" id="UP001205506">
    <property type="component" value="Unassembled WGS sequence"/>
</dbReference>
<evidence type="ECO:0000313" key="6">
    <source>
        <dbReference type="Proteomes" id="UP001209074"/>
    </source>
</evidence>
<dbReference type="RefSeq" id="WP_153089775.1">
    <property type="nucleotide sequence ID" value="NZ_CP042464.1"/>
</dbReference>
<gene>
    <name evidence="1" type="ORF">LYY06_07100</name>
    <name evidence="4" type="ORF">NNC55_00155</name>
    <name evidence="3" type="ORF">NNC68_04500</name>
    <name evidence="2" type="ORF">NND11_06750</name>
    <name evidence="5" type="ORF">ONT05_13210</name>
</gene>
<name>A0AAP2TSP0_9BACT</name>
<evidence type="ECO:0000313" key="3">
    <source>
        <dbReference type="EMBL" id="MCP9548740.1"/>
    </source>
</evidence>
<accession>A0AAP2TSP0</accession>
<evidence type="ECO:0000313" key="1">
    <source>
        <dbReference type="EMBL" id="MCE4122033.1"/>
    </source>
</evidence>
<dbReference type="EMBL" id="JANDWU010000005">
    <property type="protein sequence ID" value="MCP9548740.1"/>
    <property type="molecule type" value="Genomic_DNA"/>
</dbReference>
<sequence length="47" mass="5365">MELFDSKRQERMQAVIKEITASKENAIKFLKEAGILLPDGQLAPHLR</sequence>
<proteinExistence type="predicted"/>
<dbReference type="EMBL" id="JANDWN010000001">
    <property type="protein sequence ID" value="MCP9598379.1"/>
    <property type="molecule type" value="Genomic_DNA"/>
</dbReference>
<dbReference type="Proteomes" id="UP001200307">
    <property type="component" value="Unassembled WGS sequence"/>
</dbReference>
<dbReference type="Proteomes" id="UP001206014">
    <property type="component" value="Unassembled WGS sequence"/>
</dbReference>
<dbReference type="Proteomes" id="UP001209074">
    <property type="component" value="Unassembled WGS sequence"/>
</dbReference>